<dbReference type="STRING" id="29421.B2M20_09520"/>
<keyword evidence="15" id="KW-1185">Reference proteome</keyword>
<evidence type="ECO:0000256" key="4">
    <source>
        <dbReference type="ARBA" id="ARBA00012239"/>
    </source>
</evidence>
<comment type="cofactor">
    <cofactor evidence="1 12">
        <name>pyridoxal 5'-phosphate</name>
        <dbReference type="ChEBI" id="CHEBI:597326"/>
    </cofactor>
</comment>
<dbReference type="Proteomes" id="UP000189940">
    <property type="component" value="Unassembled WGS sequence"/>
</dbReference>
<reference evidence="14 15" key="1">
    <citation type="submission" date="2017-02" db="EMBL/GenBank/DDBJ databases">
        <title>Genome sequence of the nitrite-oxidizing bacterium Nitrobacter vulgaris strain Ab1.</title>
        <authorList>
            <person name="Mellbye B.L."/>
            <person name="Davis E.W."/>
            <person name="Spieck E."/>
            <person name="Chang J.H."/>
            <person name="Bottomley P.J."/>
            <person name="Sayavedra-Soto L.A."/>
        </authorList>
    </citation>
    <scope>NUCLEOTIDE SEQUENCE [LARGE SCALE GENOMIC DNA]</scope>
    <source>
        <strain evidence="14 15">Ab1</strain>
    </source>
</reference>
<dbReference type="Gene3D" id="3.90.1150.10">
    <property type="entry name" value="Aspartate Aminotransferase, domain 1"/>
    <property type="match status" value="1"/>
</dbReference>
<evidence type="ECO:0000256" key="11">
    <source>
        <dbReference type="ARBA" id="ARBA00050776"/>
    </source>
</evidence>
<dbReference type="AlphaFoldDB" id="A0A1V4HXU9"/>
<dbReference type="PIRSF" id="PIRSF005572">
    <property type="entry name" value="NifS"/>
    <property type="match status" value="1"/>
</dbReference>
<evidence type="ECO:0000259" key="13">
    <source>
        <dbReference type="Pfam" id="PF00266"/>
    </source>
</evidence>
<dbReference type="GO" id="GO:0031071">
    <property type="term" value="F:cysteine desulfurase activity"/>
    <property type="evidence" value="ECO:0007669"/>
    <property type="project" value="UniProtKB-EC"/>
</dbReference>
<evidence type="ECO:0000256" key="9">
    <source>
        <dbReference type="ARBA" id="ARBA00023004"/>
    </source>
</evidence>
<dbReference type="PROSITE" id="PS00595">
    <property type="entry name" value="AA_TRANSFER_CLASS_5"/>
    <property type="match status" value="1"/>
</dbReference>
<dbReference type="OrthoDB" id="9808002at2"/>
<dbReference type="GO" id="GO:0051536">
    <property type="term" value="F:iron-sulfur cluster binding"/>
    <property type="evidence" value="ECO:0007669"/>
    <property type="project" value="UniProtKB-KW"/>
</dbReference>
<gene>
    <name evidence="14" type="ORF">B2M20_09520</name>
</gene>
<evidence type="ECO:0000256" key="3">
    <source>
        <dbReference type="ARBA" id="ARBA00006490"/>
    </source>
</evidence>
<dbReference type="InterPro" id="IPR015421">
    <property type="entry name" value="PyrdxlP-dep_Trfase_major"/>
</dbReference>
<sequence length="393" mass="41655">MSYGRNHMQERTYLDWNATAPLRREARAAMAAAWDLFGNPSSVHAEGRRARGLVEDARVSVADAVGGRPHNVIFTSGGTEANTLALTPSSGKHKQDIDNLIVSSIEHASVLAGGRFALDRVARLPVHRSGLVDLDGLRTLLAQGPPALVSIMLANNETGAIQPVAEAAHLVHEAGGLLHVDAVQAIGKIHISIKELNIDLLSISAHKIGGPKGMGALVFAENQIRPSALIRGGGQEQGGRAGTENVPGIAGFGAAVMAAETGRTTNMARVQTLRNRLEDGLRQTPGSVIFSQEIARLPNTTLFGVPTLKAETAVIRFDLEGVAVSSGSACSSGKVQPSHVLEAMGYGPEMTRSALRFSLGWETTEADVDRAIKTWRKLSGALLRRDETGLELF</sequence>
<dbReference type="Gene3D" id="3.40.640.10">
    <property type="entry name" value="Type I PLP-dependent aspartate aminotransferase-like (Major domain)"/>
    <property type="match status" value="1"/>
</dbReference>
<comment type="function">
    <text evidence="2">Catalyzes the removal of elemental sulfur atoms from cysteine to produce alanine. Seems to participate in the biosynthesis of the nitrogenase metalloclusters by providing the inorganic sulfur required for the Fe-S core formation.</text>
</comment>
<evidence type="ECO:0000256" key="6">
    <source>
        <dbReference type="ARBA" id="ARBA00022679"/>
    </source>
</evidence>
<dbReference type="Pfam" id="PF00266">
    <property type="entry name" value="Aminotran_5"/>
    <property type="match status" value="1"/>
</dbReference>
<keyword evidence="10" id="KW-0411">Iron-sulfur</keyword>
<evidence type="ECO:0000256" key="10">
    <source>
        <dbReference type="ARBA" id="ARBA00023014"/>
    </source>
</evidence>
<dbReference type="InterPro" id="IPR016454">
    <property type="entry name" value="Cysteine_dSase"/>
</dbReference>
<keyword evidence="6" id="KW-0808">Transferase</keyword>
<dbReference type="GO" id="GO:0046872">
    <property type="term" value="F:metal ion binding"/>
    <property type="evidence" value="ECO:0007669"/>
    <property type="project" value="UniProtKB-KW"/>
</dbReference>
<evidence type="ECO:0000256" key="2">
    <source>
        <dbReference type="ARBA" id="ARBA00003120"/>
    </source>
</evidence>
<evidence type="ECO:0000256" key="7">
    <source>
        <dbReference type="ARBA" id="ARBA00022723"/>
    </source>
</evidence>
<evidence type="ECO:0000256" key="1">
    <source>
        <dbReference type="ARBA" id="ARBA00001933"/>
    </source>
</evidence>
<dbReference type="PANTHER" id="PTHR11601">
    <property type="entry name" value="CYSTEINE DESULFURYLASE FAMILY MEMBER"/>
    <property type="match status" value="1"/>
</dbReference>
<keyword evidence="8" id="KW-0663">Pyridoxal phosphate</keyword>
<comment type="catalytic activity">
    <reaction evidence="11">
        <text>(sulfur carrier)-H + L-cysteine = (sulfur carrier)-SH + L-alanine</text>
        <dbReference type="Rhea" id="RHEA:43892"/>
        <dbReference type="Rhea" id="RHEA-COMP:14737"/>
        <dbReference type="Rhea" id="RHEA-COMP:14739"/>
        <dbReference type="ChEBI" id="CHEBI:29917"/>
        <dbReference type="ChEBI" id="CHEBI:35235"/>
        <dbReference type="ChEBI" id="CHEBI:57972"/>
        <dbReference type="ChEBI" id="CHEBI:64428"/>
        <dbReference type="EC" id="2.8.1.7"/>
    </reaction>
</comment>
<proteinExistence type="inferred from homology"/>
<dbReference type="InterPro" id="IPR015422">
    <property type="entry name" value="PyrdxlP-dep_Trfase_small"/>
</dbReference>
<comment type="similarity">
    <text evidence="3">Belongs to the class-V pyridoxal-phosphate-dependent aminotransferase family. NifS/IscS subfamily.</text>
</comment>
<evidence type="ECO:0000313" key="15">
    <source>
        <dbReference type="Proteomes" id="UP000189940"/>
    </source>
</evidence>
<evidence type="ECO:0000256" key="5">
    <source>
        <dbReference type="ARBA" id="ARBA00013558"/>
    </source>
</evidence>
<feature type="domain" description="Aminotransferase class V" evidence="13">
    <location>
        <begin position="12"/>
        <end position="370"/>
    </location>
</feature>
<name>A0A1V4HXU9_NITVU</name>
<dbReference type="InterPro" id="IPR020578">
    <property type="entry name" value="Aminotrans_V_PyrdxlP_BS"/>
</dbReference>
<evidence type="ECO:0000256" key="8">
    <source>
        <dbReference type="ARBA" id="ARBA00022898"/>
    </source>
</evidence>
<accession>A0A1V4HXU9</accession>
<dbReference type="SUPFAM" id="SSF53383">
    <property type="entry name" value="PLP-dependent transferases"/>
    <property type="match status" value="1"/>
</dbReference>
<dbReference type="EC" id="2.8.1.7" evidence="4"/>
<keyword evidence="9" id="KW-0408">Iron</keyword>
<evidence type="ECO:0000256" key="12">
    <source>
        <dbReference type="RuleBase" id="RU004504"/>
    </source>
</evidence>
<dbReference type="InterPro" id="IPR015424">
    <property type="entry name" value="PyrdxlP-dep_Trfase"/>
</dbReference>
<dbReference type="EMBL" id="MWPQ01000040">
    <property type="protein sequence ID" value="OPH82773.1"/>
    <property type="molecule type" value="Genomic_DNA"/>
</dbReference>
<keyword evidence="7" id="KW-0479">Metal-binding</keyword>
<organism evidence="14 15">
    <name type="scientific">Nitrobacter vulgaris</name>
    <dbReference type="NCBI Taxonomy" id="29421"/>
    <lineage>
        <taxon>Bacteria</taxon>
        <taxon>Pseudomonadati</taxon>
        <taxon>Pseudomonadota</taxon>
        <taxon>Alphaproteobacteria</taxon>
        <taxon>Hyphomicrobiales</taxon>
        <taxon>Nitrobacteraceae</taxon>
        <taxon>Nitrobacter</taxon>
    </lineage>
</organism>
<dbReference type="InterPro" id="IPR000192">
    <property type="entry name" value="Aminotrans_V_dom"/>
</dbReference>
<comment type="caution">
    <text evidence="14">The sequence shown here is derived from an EMBL/GenBank/DDBJ whole genome shotgun (WGS) entry which is preliminary data.</text>
</comment>
<evidence type="ECO:0000313" key="14">
    <source>
        <dbReference type="EMBL" id="OPH82773.1"/>
    </source>
</evidence>
<protein>
    <recommendedName>
        <fullName evidence="5">Cysteine desulfurase</fullName>
        <ecNumber evidence="4">2.8.1.7</ecNumber>
    </recommendedName>
</protein>
<dbReference type="Gene3D" id="1.10.260.50">
    <property type="match status" value="1"/>
</dbReference>
<dbReference type="PANTHER" id="PTHR11601:SF34">
    <property type="entry name" value="CYSTEINE DESULFURASE"/>
    <property type="match status" value="1"/>
</dbReference>